<dbReference type="EMBL" id="MTQA01000090">
    <property type="protein sequence ID" value="PNP79510.1"/>
    <property type="molecule type" value="Genomic_DNA"/>
</dbReference>
<feature type="compositionally biased region" description="Basic and acidic residues" evidence="1">
    <location>
        <begin position="75"/>
        <end position="91"/>
    </location>
</feature>
<feature type="region of interest" description="Disordered" evidence="1">
    <location>
        <begin position="21"/>
        <end position="121"/>
    </location>
</feature>
<organism evidence="2 3">
    <name type="scientific">Gibberella nygamai</name>
    <name type="common">Bean root rot disease fungus</name>
    <name type="synonym">Fusarium nygamai</name>
    <dbReference type="NCBI Taxonomy" id="42673"/>
    <lineage>
        <taxon>Eukaryota</taxon>
        <taxon>Fungi</taxon>
        <taxon>Dikarya</taxon>
        <taxon>Ascomycota</taxon>
        <taxon>Pezizomycotina</taxon>
        <taxon>Sordariomycetes</taxon>
        <taxon>Hypocreomycetidae</taxon>
        <taxon>Hypocreales</taxon>
        <taxon>Nectriaceae</taxon>
        <taxon>Fusarium</taxon>
        <taxon>Fusarium fujikuroi species complex</taxon>
    </lineage>
</organism>
<sequence>MDLSTPNFELCTKCRMIKCPPTAPVPKEVTSPLSRGNARNGCRRRQERRQRGAVGESSGGHAEVDANGMQGVESHPSDAGHDGMTGDRDEAGTIVQQTAEAAVREASTSHPHLEATRLART</sequence>
<proteinExistence type="predicted"/>
<gene>
    <name evidence="2" type="ORF">FNYG_07126</name>
</gene>
<reference evidence="2 3" key="1">
    <citation type="submission" date="2017-06" db="EMBL/GenBank/DDBJ databases">
        <title>Genome of Fusarium nygamai isolate CS10214.</title>
        <authorList>
            <person name="Gardiner D.M."/>
            <person name="Obanor F."/>
            <person name="Kazan K."/>
        </authorList>
    </citation>
    <scope>NUCLEOTIDE SEQUENCE [LARGE SCALE GENOMIC DNA]</scope>
    <source>
        <strain evidence="2 3">CS10214</strain>
    </source>
</reference>
<accession>A0A2K0WB62</accession>
<evidence type="ECO:0000256" key="1">
    <source>
        <dbReference type="SAM" id="MobiDB-lite"/>
    </source>
</evidence>
<evidence type="ECO:0000313" key="2">
    <source>
        <dbReference type="EMBL" id="PNP79510.1"/>
    </source>
</evidence>
<protein>
    <submittedName>
        <fullName evidence="2">Uncharacterized protein</fullName>
    </submittedName>
</protein>
<comment type="caution">
    <text evidence="2">The sequence shown here is derived from an EMBL/GenBank/DDBJ whole genome shotgun (WGS) entry which is preliminary data.</text>
</comment>
<dbReference type="OrthoDB" id="5102599at2759"/>
<feature type="compositionally biased region" description="Basic and acidic residues" evidence="1">
    <location>
        <begin position="111"/>
        <end position="121"/>
    </location>
</feature>
<dbReference type="Proteomes" id="UP000236664">
    <property type="component" value="Unassembled WGS sequence"/>
</dbReference>
<evidence type="ECO:0000313" key="3">
    <source>
        <dbReference type="Proteomes" id="UP000236664"/>
    </source>
</evidence>
<keyword evidence="3" id="KW-1185">Reference proteome</keyword>
<dbReference type="AlphaFoldDB" id="A0A2K0WB62"/>
<name>A0A2K0WB62_GIBNY</name>